<organism evidence="1 2">
    <name type="scientific">Nonomuraea deserti</name>
    <dbReference type="NCBI Taxonomy" id="1848322"/>
    <lineage>
        <taxon>Bacteria</taxon>
        <taxon>Bacillati</taxon>
        <taxon>Actinomycetota</taxon>
        <taxon>Actinomycetes</taxon>
        <taxon>Streptosporangiales</taxon>
        <taxon>Streptosporangiaceae</taxon>
        <taxon>Nonomuraea</taxon>
    </lineage>
</organism>
<accession>A0A4R4W7H4</accession>
<name>A0A4R4W7H4_9ACTN</name>
<reference evidence="1 2" key="1">
    <citation type="submission" date="2019-03" db="EMBL/GenBank/DDBJ databases">
        <title>Draft genome sequences of novel Actinobacteria.</title>
        <authorList>
            <person name="Sahin N."/>
            <person name="Ay H."/>
            <person name="Saygin H."/>
        </authorList>
    </citation>
    <scope>NUCLEOTIDE SEQUENCE [LARGE SCALE GENOMIC DNA]</scope>
    <source>
        <strain evidence="1 2">KC310</strain>
    </source>
</reference>
<evidence type="ECO:0008006" key="3">
    <source>
        <dbReference type="Google" id="ProtNLM"/>
    </source>
</evidence>
<evidence type="ECO:0000313" key="1">
    <source>
        <dbReference type="EMBL" id="TDD11065.1"/>
    </source>
</evidence>
<comment type="caution">
    <text evidence="1">The sequence shown here is derived from an EMBL/GenBank/DDBJ whole genome shotgun (WGS) entry which is preliminary data.</text>
</comment>
<dbReference type="AlphaFoldDB" id="A0A4R4W7H4"/>
<evidence type="ECO:0000313" key="2">
    <source>
        <dbReference type="Proteomes" id="UP000295258"/>
    </source>
</evidence>
<keyword evidence="2" id="KW-1185">Reference proteome</keyword>
<protein>
    <recommendedName>
        <fullName evidence="3">Glycosyltransferase</fullName>
    </recommendedName>
</protein>
<sequence length="333" mass="36060">MLASCAPLAAQVIVDPDPSGTPSPLRTAKRAWAAVPGEATHHLVLQDDVRLSAGFAAHLADAVHARPRHAVALYSNWNSPQNSYLVRRAAAAGSAWAQLSQEEWIPTQGLVLPAERARELAAYLAPISDDIRDDDEMVALFCAERGLPVVAAVPHLVDHEDTPSLAGHPGSFHATVHAGGRRLDPGHWHTCDDRERGSFAVELIDSRCFLRLFREGEPVEHPFGWYWADWSALIGLDPRRILATLPRRDVPAYARELWAAAYILGADAGERAGPGADWILHRAIASWVASGLSAADRARLDESSSAALTELGVEAVEIGRAAARPRLEELVRA</sequence>
<gene>
    <name evidence="1" type="ORF">E1292_06795</name>
</gene>
<dbReference type="Proteomes" id="UP000295258">
    <property type="component" value="Unassembled WGS sequence"/>
</dbReference>
<proteinExistence type="predicted"/>
<dbReference type="RefSeq" id="WP_132593105.1">
    <property type="nucleotide sequence ID" value="NZ_SMKO01000010.1"/>
</dbReference>
<dbReference type="EMBL" id="SMKO01000010">
    <property type="protein sequence ID" value="TDD11065.1"/>
    <property type="molecule type" value="Genomic_DNA"/>
</dbReference>